<evidence type="ECO:0000313" key="1">
    <source>
        <dbReference type="EMBL" id="VDB97902.1"/>
    </source>
</evidence>
<evidence type="ECO:0000313" key="2">
    <source>
        <dbReference type="Proteomes" id="UP000294726"/>
    </source>
</evidence>
<proteinExistence type="predicted"/>
<dbReference type="EMBL" id="LR031358">
    <property type="protein sequence ID" value="VDB97902.1"/>
    <property type="molecule type" value="Genomic_DNA"/>
</dbReference>
<organism evidence="1 2">
    <name type="scientific">Oenococcus oeni</name>
    <name type="common">Leuconostoc oenos</name>
    <dbReference type="NCBI Taxonomy" id="1247"/>
    <lineage>
        <taxon>Bacteria</taxon>
        <taxon>Bacillati</taxon>
        <taxon>Bacillota</taxon>
        <taxon>Bacilli</taxon>
        <taxon>Lactobacillales</taxon>
        <taxon>Lactobacillaceae</taxon>
        <taxon>Oenococcus</taxon>
    </lineage>
</organism>
<gene>
    <name evidence="1" type="ORF">OENI_0795</name>
</gene>
<name>A0AAQ2UVM6_OENOE</name>
<protein>
    <submittedName>
        <fullName evidence="1">Uncharacterized protein</fullName>
    </submittedName>
</protein>
<reference evidence="1 2" key="1">
    <citation type="submission" date="2018-08" db="EMBL/GenBank/DDBJ databases">
        <authorList>
            <person name="Lorentzen P. G. S. M."/>
        </authorList>
    </citation>
    <scope>NUCLEOTIDE SEQUENCE [LARGE SCALE GENOMIC DNA]</scope>
    <source>
        <strain evidence="1 2">CRBO_1381</strain>
    </source>
</reference>
<sequence length="83" mass="9683">MDNYWKLSNYFLLIFKYNINKGPETDDLVKIKTPLGWRFLGLIIMKRVFNLFGRDILLLESCSSGFVFNNLSFGTVLIIQLTD</sequence>
<dbReference type="AlphaFoldDB" id="A0AAQ2UVM6"/>
<dbReference type="Proteomes" id="UP000294726">
    <property type="component" value="Chromosome"/>
</dbReference>
<accession>A0AAQ2UVM6</accession>